<organism evidence="3 4">
    <name type="scientific">Salininema proteolyticum</name>
    <dbReference type="NCBI Taxonomy" id="1607685"/>
    <lineage>
        <taxon>Bacteria</taxon>
        <taxon>Bacillati</taxon>
        <taxon>Actinomycetota</taxon>
        <taxon>Actinomycetes</taxon>
        <taxon>Glycomycetales</taxon>
        <taxon>Glycomycetaceae</taxon>
        <taxon>Salininema</taxon>
    </lineage>
</organism>
<feature type="domain" description="Nudix hydrolase" evidence="2">
    <location>
        <begin position="45"/>
        <end position="181"/>
    </location>
</feature>
<comment type="caution">
    <text evidence="3">The sequence shown here is derived from an EMBL/GenBank/DDBJ whole genome shotgun (WGS) entry which is preliminary data.</text>
</comment>
<keyword evidence="4" id="KW-1185">Reference proteome</keyword>
<dbReference type="Gene3D" id="3.90.79.10">
    <property type="entry name" value="Nucleoside Triphosphate Pyrophosphohydrolase"/>
    <property type="match status" value="1"/>
</dbReference>
<dbReference type="InterPro" id="IPR015797">
    <property type="entry name" value="NUDIX_hydrolase-like_dom_sf"/>
</dbReference>
<evidence type="ECO:0000313" key="3">
    <source>
        <dbReference type="EMBL" id="MFC4337589.1"/>
    </source>
</evidence>
<dbReference type="Pfam" id="PF00293">
    <property type="entry name" value="NUDIX"/>
    <property type="match status" value="1"/>
</dbReference>
<dbReference type="InterPro" id="IPR000086">
    <property type="entry name" value="NUDIX_hydrolase_dom"/>
</dbReference>
<accession>A0ABV8U3B4</accession>
<dbReference type="PANTHER" id="PTHR43736:SF1">
    <property type="entry name" value="DIHYDRONEOPTERIN TRIPHOSPHATE DIPHOSPHATASE"/>
    <property type="match status" value="1"/>
</dbReference>
<dbReference type="PANTHER" id="PTHR43736">
    <property type="entry name" value="ADP-RIBOSE PYROPHOSPHATASE"/>
    <property type="match status" value="1"/>
</dbReference>
<evidence type="ECO:0000259" key="2">
    <source>
        <dbReference type="PROSITE" id="PS51462"/>
    </source>
</evidence>
<comment type="similarity">
    <text evidence="1">Belongs to the Nudix hydrolase family.</text>
</comment>
<proteinExistence type="inferred from homology"/>
<dbReference type="GO" id="GO:0016787">
    <property type="term" value="F:hydrolase activity"/>
    <property type="evidence" value="ECO:0007669"/>
    <property type="project" value="UniProtKB-KW"/>
</dbReference>
<dbReference type="RefSeq" id="WP_380624733.1">
    <property type="nucleotide sequence ID" value="NZ_JBHSDK010000036.1"/>
</dbReference>
<dbReference type="Proteomes" id="UP001595823">
    <property type="component" value="Unassembled WGS sequence"/>
</dbReference>
<dbReference type="PROSITE" id="PS51462">
    <property type="entry name" value="NUDIX"/>
    <property type="match status" value="1"/>
</dbReference>
<dbReference type="CDD" id="cd03674">
    <property type="entry name" value="NUDIX_Hydrolase"/>
    <property type="match status" value="1"/>
</dbReference>
<protein>
    <submittedName>
        <fullName evidence="3">NUDIX hydrolase</fullName>
    </submittedName>
</protein>
<reference evidence="4" key="1">
    <citation type="journal article" date="2019" name="Int. J. Syst. Evol. Microbiol.">
        <title>The Global Catalogue of Microorganisms (GCM) 10K type strain sequencing project: providing services to taxonomists for standard genome sequencing and annotation.</title>
        <authorList>
            <consortium name="The Broad Institute Genomics Platform"/>
            <consortium name="The Broad Institute Genome Sequencing Center for Infectious Disease"/>
            <person name="Wu L."/>
            <person name="Ma J."/>
        </authorList>
    </citation>
    <scope>NUCLEOTIDE SEQUENCE [LARGE SCALE GENOMIC DNA]</scope>
    <source>
        <strain evidence="4">IBRC-M 10908</strain>
    </source>
</reference>
<evidence type="ECO:0000313" key="4">
    <source>
        <dbReference type="Proteomes" id="UP001595823"/>
    </source>
</evidence>
<keyword evidence="3" id="KW-0378">Hydrolase</keyword>
<dbReference type="SUPFAM" id="SSF55811">
    <property type="entry name" value="Nudix"/>
    <property type="match status" value="1"/>
</dbReference>
<gene>
    <name evidence="3" type="ORF">ACFPET_20540</name>
</gene>
<dbReference type="EMBL" id="JBHSDK010000036">
    <property type="protein sequence ID" value="MFC4337589.1"/>
    <property type="molecule type" value="Genomic_DNA"/>
</dbReference>
<name>A0ABV8U3B4_9ACTN</name>
<evidence type="ECO:0000256" key="1">
    <source>
        <dbReference type="ARBA" id="ARBA00005582"/>
    </source>
</evidence>
<sequence>MITNDHIATVTSDYLAHYPGDKDRLRLLLDALDDANALATRERLSGHATASAYVVDNAGRVLFIEHKALGTLLQPGGHTEPEDQDLIGAARREVGEETGLTELTVMNGQSAPVWIDIHTIPHSVAKNEPEHDHYDFQFVFTVTGEQTVTLQDEEVDGYQWVSVEDMPEGEVKARLTTVLAT</sequence>